<accession>A0A6J7KVS7</accession>
<comment type="similarity">
    <text evidence="1">Belongs to the NAD(P)-dependent epimerase/dehydratase family.</text>
</comment>
<evidence type="ECO:0000259" key="2">
    <source>
        <dbReference type="Pfam" id="PF01370"/>
    </source>
</evidence>
<organism evidence="3">
    <name type="scientific">freshwater metagenome</name>
    <dbReference type="NCBI Taxonomy" id="449393"/>
    <lineage>
        <taxon>unclassified sequences</taxon>
        <taxon>metagenomes</taxon>
        <taxon>ecological metagenomes</taxon>
    </lineage>
</organism>
<dbReference type="EMBL" id="CAFBNE010000072">
    <property type="protein sequence ID" value="CAB4959661.1"/>
    <property type="molecule type" value="Genomic_DNA"/>
</dbReference>
<dbReference type="InterPro" id="IPR001509">
    <property type="entry name" value="Epimerase_deHydtase"/>
</dbReference>
<dbReference type="Gene3D" id="3.40.50.720">
    <property type="entry name" value="NAD(P)-binding Rossmann-like Domain"/>
    <property type="match status" value="1"/>
</dbReference>
<gene>
    <name evidence="3" type="ORF">UFOPK3772_02110</name>
</gene>
<reference evidence="3" key="1">
    <citation type="submission" date="2020-05" db="EMBL/GenBank/DDBJ databases">
        <authorList>
            <person name="Chiriac C."/>
            <person name="Salcher M."/>
            <person name="Ghai R."/>
            <person name="Kavagutti S V."/>
        </authorList>
    </citation>
    <scope>NUCLEOTIDE SEQUENCE</scope>
</reference>
<sequence length="330" mass="34519">MRVLVTGASGFLGGAVARGLIAEGHEVTVLQRRPSGLPCREVRGDIVDASAVAEAMQGVEAVIHLAAKVAVTGARSEFTRINVTGTANVLESARMAGVARFVHVSSPSVAHAGSPLVGAGAGPANPITAHGSYSRTKAESELIALAADRPGFAVVAVRPHLVWGPGDEQLVGRIVARAHAGRLFLIDGGVALIDSTYIDNAVTALVSSMEHVHEPAVHGRAFVISNGQPRTVAELLSRMAVSAGAPAPTRSVPFRLAWLAGSGAELAWRVHPRGERAGDPPMTAFLAEQLATAHWFDQRETRRVLDWAPTVGVDEGFERLAAWYRSGASA</sequence>
<proteinExistence type="inferred from homology"/>
<dbReference type="PANTHER" id="PTHR43000">
    <property type="entry name" value="DTDP-D-GLUCOSE 4,6-DEHYDRATASE-RELATED"/>
    <property type="match status" value="1"/>
</dbReference>
<dbReference type="Pfam" id="PF01370">
    <property type="entry name" value="Epimerase"/>
    <property type="match status" value="1"/>
</dbReference>
<protein>
    <submittedName>
        <fullName evidence="3">Unannotated protein</fullName>
    </submittedName>
</protein>
<dbReference type="AlphaFoldDB" id="A0A6J7KVS7"/>
<evidence type="ECO:0000256" key="1">
    <source>
        <dbReference type="ARBA" id="ARBA00007637"/>
    </source>
</evidence>
<evidence type="ECO:0000313" key="3">
    <source>
        <dbReference type="EMBL" id="CAB4959661.1"/>
    </source>
</evidence>
<dbReference type="InterPro" id="IPR036291">
    <property type="entry name" value="NAD(P)-bd_dom_sf"/>
</dbReference>
<feature type="domain" description="NAD-dependent epimerase/dehydratase" evidence="2">
    <location>
        <begin position="3"/>
        <end position="223"/>
    </location>
</feature>
<name>A0A6J7KVS7_9ZZZZ</name>
<dbReference type="SUPFAM" id="SSF51735">
    <property type="entry name" value="NAD(P)-binding Rossmann-fold domains"/>
    <property type="match status" value="1"/>
</dbReference>